<dbReference type="eggNOG" id="ENOG502SCZS">
    <property type="taxonomic scope" value="Eukaryota"/>
</dbReference>
<feature type="compositionally biased region" description="Basic and acidic residues" evidence="1">
    <location>
        <begin position="1"/>
        <end position="12"/>
    </location>
</feature>
<organism evidence="3">
    <name type="scientific">Schizophyllum commune (strain H4-8 / FGSC 9210)</name>
    <name type="common">Split gill fungus</name>
    <dbReference type="NCBI Taxonomy" id="578458"/>
    <lineage>
        <taxon>Eukaryota</taxon>
        <taxon>Fungi</taxon>
        <taxon>Dikarya</taxon>
        <taxon>Basidiomycota</taxon>
        <taxon>Agaricomycotina</taxon>
        <taxon>Agaricomycetes</taxon>
        <taxon>Agaricomycetidae</taxon>
        <taxon>Agaricales</taxon>
        <taxon>Schizophyllaceae</taxon>
        <taxon>Schizophyllum</taxon>
    </lineage>
</organism>
<dbReference type="VEuPathDB" id="FungiDB:SCHCODRAFT_02580987"/>
<dbReference type="OMA" id="YIRKMLA"/>
<dbReference type="HOGENOM" id="CLU_059618_0_0_1"/>
<protein>
    <submittedName>
        <fullName evidence="2">Uncharacterized protein CLP1</fullName>
    </submittedName>
</protein>
<evidence type="ECO:0000256" key="1">
    <source>
        <dbReference type="SAM" id="MobiDB-lite"/>
    </source>
</evidence>
<dbReference type="InParanoid" id="D8Q7S8"/>
<feature type="region of interest" description="Disordered" evidence="1">
    <location>
        <begin position="1"/>
        <end position="75"/>
    </location>
</feature>
<accession>D8Q7S8</accession>
<proteinExistence type="predicted"/>
<dbReference type="GeneID" id="9587580"/>
<gene>
    <name evidence="2" type="primary">CLP1</name>
    <name evidence="2" type="ORF">SCHCODRAFT_235467</name>
</gene>
<dbReference type="RefSeq" id="XP_003030978.1">
    <property type="nucleotide sequence ID" value="XM_003030932.1"/>
</dbReference>
<dbReference type="KEGG" id="scm:SCHCO_02580987"/>
<dbReference type="AlphaFoldDB" id="D8Q7S8"/>
<dbReference type="EMBL" id="GL377307">
    <property type="protein sequence ID" value="EFI96075.1"/>
    <property type="molecule type" value="Genomic_DNA"/>
</dbReference>
<feature type="region of interest" description="Disordered" evidence="1">
    <location>
        <begin position="348"/>
        <end position="371"/>
    </location>
</feature>
<evidence type="ECO:0000313" key="3">
    <source>
        <dbReference type="Proteomes" id="UP000007431"/>
    </source>
</evidence>
<dbReference type="Proteomes" id="UP000007431">
    <property type="component" value="Unassembled WGS sequence"/>
</dbReference>
<evidence type="ECO:0000313" key="2">
    <source>
        <dbReference type="EMBL" id="EFI96075.1"/>
    </source>
</evidence>
<keyword evidence="3" id="KW-1185">Reference proteome</keyword>
<feature type="compositionally biased region" description="Polar residues" evidence="1">
    <location>
        <begin position="362"/>
        <end position="371"/>
    </location>
</feature>
<name>D8Q7S8_SCHCM</name>
<sequence>MVLRTLKADTENKAPTGLRRSRAEQQKRRRTRVEHAAKAAHKRTSLPKLVTTPRTSLDHMRHHHPSASPSPSINDIEMADATAPATPTVPTTPIQLPRELRRPTFPPVSPEALRAVGEVTNAPFVRNALDQLGPRMLQVAQSVRVPCAPASQIPRELAVIVNDRAASAPTHMLAIHGPPPANAAPRKVQLLPAHSAVLAAHCARLPPFPPARENLISTVPAALALPVRAISLPVPAQFPLLLGYLYVRDADGLLRTLLPEPVPSLSVEEEGTEFPLAAYARTIGTKYAPSALLAHVGRVHGLWQNVCALGVNDDALWATMQLAWQVLLAAIAVATRAPERFGLGLEREATRPSASPRPVCNGVSSHPITSS</sequence>
<dbReference type="OrthoDB" id="2570975at2759"/>
<feature type="compositionally biased region" description="Basic residues" evidence="1">
    <location>
        <begin position="27"/>
        <end position="45"/>
    </location>
</feature>
<reference evidence="2 3" key="1">
    <citation type="journal article" date="2010" name="Nat. Biotechnol.">
        <title>Genome sequence of the model mushroom Schizophyllum commune.</title>
        <authorList>
            <person name="Ohm R.A."/>
            <person name="de Jong J.F."/>
            <person name="Lugones L.G."/>
            <person name="Aerts A."/>
            <person name="Kothe E."/>
            <person name="Stajich J.E."/>
            <person name="de Vries R.P."/>
            <person name="Record E."/>
            <person name="Levasseur A."/>
            <person name="Baker S.E."/>
            <person name="Bartholomew K.A."/>
            <person name="Coutinho P.M."/>
            <person name="Erdmann S."/>
            <person name="Fowler T.J."/>
            <person name="Gathman A.C."/>
            <person name="Lombard V."/>
            <person name="Henrissat B."/>
            <person name="Knabe N."/>
            <person name="Kuees U."/>
            <person name="Lilly W.W."/>
            <person name="Lindquist E."/>
            <person name="Lucas S."/>
            <person name="Magnuson J.K."/>
            <person name="Piumi F."/>
            <person name="Raudaskoski M."/>
            <person name="Salamov A."/>
            <person name="Schmutz J."/>
            <person name="Schwarze F.W.M.R."/>
            <person name="vanKuyk P.A."/>
            <person name="Horton J.S."/>
            <person name="Grigoriev I.V."/>
            <person name="Woesten H.A.B."/>
        </authorList>
    </citation>
    <scope>NUCLEOTIDE SEQUENCE [LARGE SCALE GENOMIC DNA]</scope>
    <source>
        <strain evidence="3">H4-8 / FGSC 9210</strain>
    </source>
</reference>